<keyword evidence="4" id="KW-1185">Reference proteome</keyword>
<dbReference type="InterPro" id="IPR010921">
    <property type="entry name" value="Trp_repressor/repl_initiator"/>
</dbReference>
<dbReference type="GO" id="GO:0043565">
    <property type="term" value="F:sequence-specific DNA binding"/>
    <property type="evidence" value="ECO:0007669"/>
    <property type="project" value="InterPro"/>
</dbReference>
<dbReference type="SUPFAM" id="SSF48295">
    <property type="entry name" value="TrpR-like"/>
    <property type="match status" value="1"/>
</dbReference>
<accession>E2S7S0</accession>
<dbReference type="GO" id="GO:0006275">
    <property type="term" value="P:regulation of DNA replication"/>
    <property type="evidence" value="ECO:0007669"/>
    <property type="project" value="InterPro"/>
</dbReference>
<dbReference type="Gene3D" id="1.10.1750.10">
    <property type="match status" value="1"/>
</dbReference>
<reference evidence="3" key="1">
    <citation type="submission" date="2010-08" db="EMBL/GenBank/DDBJ databases">
        <authorList>
            <person name="Muzny D."/>
            <person name="Qin X."/>
            <person name="Buhay C."/>
            <person name="Dugan-Rocha S."/>
            <person name="Ding Y."/>
            <person name="Chen G."/>
            <person name="Hawes A."/>
            <person name="Holder M."/>
            <person name="Jhangiani S."/>
            <person name="Johnson A."/>
            <person name="Khan Z."/>
            <person name="Li Z."/>
            <person name="Liu W."/>
            <person name="Liu X."/>
            <person name="Perez L."/>
            <person name="Shen H."/>
            <person name="Wang Q."/>
            <person name="Watt J."/>
            <person name="Xi L."/>
            <person name="Xin Y."/>
            <person name="Zhou J."/>
            <person name="Deng J."/>
            <person name="Jiang H."/>
            <person name="Liu Y."/>
            <person name="Qu J."/>
            <person name="Song X.-Z."/>
            <person name="Zhang L."/>
            <person name="Villasana D."/>
            <person name="Johnson A."/>
            <person name="Liu J."/>
            <person name="Liyanage D."/>
            <person name="Lorensuhewa L."/>
            <person name="Robinson T."/>
            <person name="Song A."/>
            <person name="Song B.-B."/>
            <person name="Dinh H."/>
            <person name="Thornton R."/>
            <person name="Coyle M."/>
            <person name="Francisco L."/>
            <person name="Jackson L."/>
            <person name="Javaid M."/>
            <person name="Korchina V."/>
            <person name="Kovar C."/>
            <person name="Mata R."/>
            <person name="Mathew T."/>
            <person name="Ngo R."/>
            <person name="Nguyen L."/>
            <person name="Nguyen N."/>
            <person name="Okwuonu G."/>
            <person name="Ongeri F."/>
            <person name="Pham C."/>
            <person name="Simmons D."/>
            <person name="Wilczek-Boney K."/>
            <person name="Hale W."/>
            <person name="Jakkamsetti A."/>
            <person name="Pham P."/>
            <person name="Ruth R."/>
            <person name="San Lucas F."/>
            <person name="Warren J."/>
            <person name="Zhang J."/>
            <person name="Zhao Z."/>
            <person name="Zhou C."/>
            <person name="Zhu D."/>
            <person name="Lee S."/>
            <person name="Bess C."/>
            <person name="Blankenburg K."/>
            <person name="Forbes L."/>
            <person name="Fu Q."/>
            <person name="Gubbala S."/>
            <person name="Hirani K."/>
            <person name="Jayaseelan J.C."/>
            <person name="Lara F."/>
            <person name="Munidasa M."/>
            <person name="Palculict T."/>
            <person name="Patil S."/>
            <person name="Pu L.-L."/>
            <person name="Saada N."/>
            <person name="Tang L."/>
            <person name="Weissenberger G."/>
            <person name="Zhu Y."/>
            <person name="Hemphill L."/>
            <person name="Shang Y."/>
            <person name="Youmans B."/>
            <person name="Ayvaz T."/>
            <person name="Ross M."/>
            <person name="Santibanez J."/>
            <person name="Aqrawi P."/>
            <person name="Gross S."/>
            <person name="Joshi V."/>
            <person name="Fowler G."/>
            <person name="Nazareth L."/>
            <person name="Reid J."/>
            <person name="Worley K."/>
            <person name="Petrosino J."/>
            <person name="Highlander S."/>
            <person name="Gibbs R."/>
        </authorList>
    </citation>
    <scope>NUCLEOTIDE SEQUENCE [LARGE SCALE GENOMIC DNA]</scope>
    <source>
        <strain evidence="3">DSM 15272</strain>
    </source>
</reference>
<evidence type="ECO:0000259" key="2">
    <source>
        <dbReference type="SMART" id="SM00760"/>
    </source>
</evidence>
<dbReference type="GO" id="GO:0006270">
    <property type="term" value="P:DNA replication initiation"/>
    <property type="evidence" value="ECO:0007669"/>
    <property type="project" value="InterPro"/>
</dbReference>
<dbReference type="EMBL" id="ACLF03000001">
    <property type="protein sequence ID" value="EFQ84736.1"/>
    <property type="molecule type" value="Genomic_DNA"/>
</dbReference>
<feature type="domain" description="Chromosomal replication initiator DnaA C-terminal" evidence="2">
    <location>
        <begin position="68"/>
        <end position="135"/>
    </location>
</feature>
<evidence type="ECO:0000313" key="3">
    <source>
        <dbReference type="EMBL" id="EFQ84736.1"/>
    </source>
</evidence>
<dbReference type="RefSeq" id="WP_007076644.1">
    <property type="nucleotide sequence ID" value="NZ_CM001024.1"/>
</dbReference>
<evidence type="ECO:0000313" key="4">
    <source>
        <dbReference type="Proteomes" id="UP000003111"/>
    </source>
</evidence>
<dbReference type="AlphaFoldDB" id="E2S7S0"/>
<comment type="caution">
    <text evidence="3">The sequence shown here is derived from an EMBL/GenBank/DDBJ whole genome shotgun (WGS) entry which is preliminary data.</text>
</comment>
<dbReference type="STRING" id="585531.HMPREF0063_10077"/>
<sequence length="219" mass="23456">MTDRIEAAVPHAARLVCAVAEGDAREAHDVLLSLTVAELHALAVTLAASVDPELPLLVGPQVPPEAGQVGQVVLAVAVALRIPSTDIYSPRKTLDLVDARHIAFWICRALDVPVTAIGRAMHRDHSTVSSGAQRVTRTPALLRRAEQIHADLVGVPSHDDAMTTPDTPEQSPVSRSPSNAHPHVRRSLIRSVHVPAEVLVQESQDTHNDQSVHNLGRTA</sequence>
<evidence type="ECO:0000256" key="1">
    <source>
        <dbReference type="SAM" id="MobiDB-lite"/>
    </source>
</evidence>
<proteinExistence type="predicted"/>
<organism evidence="3 4">
    <name type="scientific">Aeromicrobium marinum DSM 15272</name>
    <dbReference type="NCBI Taxonomy" id="585531"/>
    <lineage>
        <taxon>Bacteria</taxon>
        <taxon>Bacillati</taxon>
        <taxon>Actinomycetota</taxon>
        <taxon>Actinomycetes</taxon>
        <taxon>Propionibacteriales</taxon>
        <taxon>Nocardioidaceae</taxon>
        <taxon>Aeromicrobium</taxon>
    </lineage>
</organism>
<dbReference type="CDD" id="cd06571">
    <property type="entry name" value="Bac_DnaA_C"/>
    <property type="match status" value="1"/>
</dbReference>
<name>E2S7S0_9ACTN</name>
<dbReference type="HOGENOM" id="CLU_1259235_0_0_11"/>
<dbReference type="OrthoDB" id="5293895at2"/>
<feature type="region of interest" description="Disordered" evidence="1">
    <location>
        <begin position="154"/>
        <end position="184"/>
    </location>
</feature>
<dbReference type="Proteomes" id="UP000003111">
    <property type="component" value="Unassembled WGS sequence"/>
</dbReference>
<gene>
    <name evidence="3" type="ORF">HMPREF0063_10077</name>
</gene>
<protein>
    <submittedName>
        <fullName evidence="3">Bacterial DnaA helix-turn-helix domain protein</fullName>
    </submittedName>
</protein>
<dbReference type="GO" id="GO:0005524">
    <property type="term" value="F:ATP binding"/>
    <property type="evidence" value="ECO:0007669"/>
    <property type="project" value="InterPro"/>
</dbReference>
<dbReference type="Pfam" id="PF08299">
    <property type="entry name" value="Bac_DnaA_C"/>
    <property type="match status" value="1"/>
</dbReference>
<dbReference type="InterPro" id="IPR013159">
    <property type="entry name" value="DnaA_C"/>
</dbReference>
<feature type="compositionally biased region" description="Polar residues" evidence="1">
    <location>
        <begin position="164"/>
        <end position="179"/>
    </location>
</feature>
<dbReference type="SMART" id="SM00760">
    <property type="entry name" value="Bac_DnaA_C"/>
    <property type="match status" value="1"/>
</dbReference>